<name>A0A656JJT6_PSESF</name>
<dbReference type="Proteomes" id="UP000018849">
    <property type="component" value="Unassembled WGS sequence"/>
</dbReference>
<dbReference type="AlphaFoldDB" id="A0A656JJT6"/>
<evidence type="ECO:0000313" key="2">
    <source>
        <dbReference type="Proteomes" id="UP000018849"/>
    </source>
</evidence>
<sequence>KTKEIETKELVSKKVPGLKIHVCSLVAFDSPAGEPWMPVYIHSKLMIVDDVYTTHGSELRRRLWDLHTKGQGVQDDPEEAFKAWENIIRQNNESRNNKLKPDAPLVEFHYTETSLTDFD</sequence>
<comment type="caution">
    <text evidence="1">The sequence shown here is derived from an EMBL/GenBank/DDBJ whole genome shotgun (WGS) entry which is preliminary data.</text>
</comment>
<protein>
    <submittedName>
        <fullName evidence="1">Phospholipase D/transphosphatidylase</fullName>
    </submittedName>
</protein>
<reference evidence="1 2" key="1">
    <citation type="journal article" date="2013" name="PLoS Pathog.">
        <title>Genomic analysis of the Kiwifruit pathogen Pseudomonas syringae pv. actinidiae provides insight into the origins of an emergent plant disease.</title>
        <authorList>
            <person name="McCann H.C."/>
            <person name="Rikkerink E.H."/>
            <person name="Bertels F."/>
            <person name="Fiers M."/>
            <person name="Lu A."/>
            <person name="Rees-George J."/>
            <person name="Andersen M.T."/>
            <person name="Gleave A.P."/>
            <person name="Haubold B."/>
            <person name="Wohlers M.W."/>
            <person name="Guttman D.S."/>
            <person name="Wang P.W."/>
            <person name="Straub C."/>
            <person name="Vanneste J.L."/>
            <person name="Rainey P.B."/>
            <person name="Templeton M.D."/>
        </authorList>
    </citation>
    <scope>NUCLEOTIDE SEQUENCE [LARGE SCALE GENOMIC DNA]</scope>
    <source>
        <strain evidence="1 2">ICMP 19096</strain>
    </source>
</reference>
<dbReference type="EMBL" id="AOKF01003774">
    <property type="protein sequence ID" value="EPN31919.1"/>
    <property type="molecule type" value="Genomic_DNA"/>
</dbReference>
<accession>A0A656JJT6</accession>
<evidence type="ECO:0000313" key="1">
    <source>
        <dbReference type="EMBL" id="EPN31919.1"/>
    </source>
</evidence>
<organism evidence="1 2">
    <name type="scientific">Pseudomonas syringae pv. actinidiae ICMP 19096</name>
    <dbReference type="NCBI Taxonomy" id="1194405"/>
    <lineage>
        <taxon>Bacteria</taxon>
        <taxon>Pseudomonadati</taxon>
        <taxon>Pseudomonadota</taxon>
        <taxon>Gammaproteobacteria</taxon>
        <taxon>Pseudomonadales</taxon>
        <taxon>Pseudomonadaceae</taxon>
        <taxon>Pseudomonas</taxon>
        <taxon>Pseudomonas syringae</taxon>
    </lineage>
</organism>
<gene>
    <name evidence="1" type="ORF">A245_44535</name>
</gene>
<proteinExistence type="predicted"/>
<feature type="non-terminal residue" evidence="1">
    <location>
        <position position="1"/>
    </location>
</feature>